<dbReference type="InterPro" id="IPR016154">
    <property type="entry name" value="Heat_shock_Hsp33_C"/>
</dbReference>
<evidence type="ECO:0000256" key="5">
    <source>
        <dbReference type="ARBA" id="ARBA00023284"/>
    </source>
</evidence>
<evidence type="ECO:0000256" key="6">
    <source>
        <dbReference type="HAMAP-Rule" id="MF_00117"/>
    </source>
</evidence>
<dbReference type="CDD" id="cd00498">
    <property type="entry name" value="Hsp33"/>
    <property type="match status" value="1"/>
</dbReference>
<evidence type="ECO:0000256" key="3">
    <source>
        <dbReference type="ARBA" id="ARBA00023157"/>
    </source>
</evidence>
<dbReference type="GO" id="GO:0042026">
    <property type="term" value="P:protein refolding"/>
    <property type="evidence" value="ECO:0007669"/>
    <property type="project" value="TreeGrafter"/>
</dbReference>
<dbReference type="AlphaFoldDB" id="A0A1W1VJF7"/>
<evidence type="ECO:0000256" key="1">
    <source>
        <dbReference type="ARBA" id="ARBA00022490"/>
    </source>
</evidence>
<keyword evidence="1 6" id="KW-0963">Cytoplasm</keyword>
<sequence length="296" mass="31940">MQNNIVRSTALNGTLRVSSVITTNVIDEARLKHDTFPVATAALGRVITGTLLLSWGLKEEGTITVRVLGDGPLGGIIAIANSQGEVRGYVQEPHVYLPLNSAGKIDVGGGVGAGSLYITKDLGLERPYTGSTPLITGEIGDDLAKYLLDSEQTPSLVSLGVLVDKDNSVLASGGIIIQALPGAEEEALIKIEENLKDVKPISTLIKEGLDAKGLIGEYLKGIDIKILDEKPVMFKCECSKDKLENILISLGDKEIKDIVETEGRAEIRCHFCNEEYLFNKDDLEKLVEEINNNKNK</sequence>
<dbReference type="InterPro" id="IPR000397">
    <property type="entry name" value="Heat_shock_Hsp33"/>
</dbReference>
<dbReference type="SUPFAM" id="SSF118352">
    <property type="entry name" value="HSP33 redox switch-like"/>
    <property type="match status" value="1"/>
</dbReference>
<evidence type="ECO:0000256" key="4">
    <source>
        <dbReference type="ARBA" id="ARBA00023186"/>
    </source>
</evidence>
<keyword evidence="3 6" id="KW-1015">Disulfide bond</keyword>
<name>A0A1W1VJF7_DESTI</name>
<dbReference type="PANTHER" id="PTHR30111">
    <property type="entry name" value="33 KDA CHAPERONIN"/>
    <property type="match status" value="1"/>
</dbReference>
<dbReference type="PIRSF" id="PIRSF005261">
    <property type="entry name" value="Heat_shock_Hsp33"/>
    <property type="match status" value="1"/>
</dbReference>
<dbReference type="SUPFAM" id="SSF64397">
    <property type="entry name" value="Hsp33 domain"/>
    <property type="match status" value="1"/>
</dbReference>
<dbReference type="EMBL" id="FWWT01000022">
    <property type="protein sequence ID" value="SMB93456.1"/>
    <property type="molecule type" value="Genomic_DNA"/>
</dbReference>
<protein>
    <recommendedName>
        <fullName evidence="6">33 kDa chaperonin</fullName>
    </recommendedName>
    <alternativeName>
        <fullName evidence="6">Heat shock protein 33 homolog</fullName>
        <shortName evidence="6">HSP33</shortName>
    </alternativeName>
</protein>
<dbReference type="Gene3D" id="3.90.1280.10">
    <property type="entry name" value="HSP33 redox switch-like"/>
    <property type="match status" value="1"/>
</dbReference>
<evidence type="ECO:0000313" key="7">
    <source>
        <dbReference type="EMBL" id="SMB93456.1"/>
    </source>
</evidence>
<comment type="subcellular location">
    <subcellularLocation>
        <location evidence="6">Cytoplasm</location>
    </subcellularLocation>
</comment>
<dbReference type="HAMAP" id="MF_00117">
    <property type="entry name" value="HslO"/>
    <property type="match status" value="1"/>
</dbReference>
<comment type="function">
    <text evidence="6">Redox regulated molecular chaperone. Protects both thermally unfolding and oxidatively damaged proteins from irreversible aggregation. Plays an important role in the bacterial defense system toward oxidative stress.</text>
</comment>
<dbReference type="GO" id="GO:0051082">
    <property type="term" value="F:unfolded protein binding"/>
    <property type="evidence" value="ECO:0007669"/>
    <property type="project" value="UniProtKB-UniRule"/>
</dbReference>
<organism evidence="7 8">
    <name type="scientific">Desulfonispora thiosulfatigenes DSM 11270</name>
    <dbReference type="NCBI Taxonomy" id="656914"/>
    <lineage>
        <taxon>Bacteria</taxon>
        <taxon>Bacillati</taxon>
        <taxon>Bacillota</taxon>
        <taxon>Clostridia</taxon>
        <taxon>Eubacteriales</taxon>
        <taxon>Peptococcaceae</taxon>
        <taxon>Desulfonispora</taxon>
    </lineage>
</organism>
<accession>A0A1W1VJF7</accession>
<comment type="PTM">
    <text evidence="6">Under oxidizing conditions two disulfide bonds are formed involving the reactive cysteines. Under reducing conditions zinc is bound to the reactive cysteines and the protein is inactive.</text>
</comment>
<reference evidence="7 8" key="1">
    <citation type="submission" date="2017-04" db="EMBL/GenBank/DDBJ databases">
        <authorList>
            <person name="Afonso C.L."/>
            <person name="Miller P.J."/>
            <person name="Scott M.A."/>
            <person name="Spackman E."/>
            <person name="Goraichik I."/>
            <person name="Dimitrov K.M."/>
            <person name="Suarez D.L."/>
            <person name="Swayne D.E."/>
        </authorList>
    </citation>
    <scope>NUCLEOTIDE SEQUENCE [LARGE SCALE GENOMIC DNA]</scope>
    <source>
        <strain evidence="7 8">DSM 11270</strain>
    </source>
</reference>
<dbReference type="InterPro" id="IPR016153">
    <property type="entry name" value="Heat_shock_Hsp33_N"/>
</dbReference>
<dbReference type="GO" id="GO:0044183">
    <property type="term" value="F:protein folding chaperone"/>
    <property type="evidence" value="ECO:0007669"/>
    <property type="project" value="TreeGrafter"/>
</dbReference>
<evidence type="ECO:0000313" key="8">
    <source>
        <dbReference type="Proteomes" id="UP000192731"/>
    </source>
</evidence>
<evidence type="ECO:0000256" key="2">
    <source>
        <dbReference type="ARBA" id="ARBA00022833"/>
    </source>
</evidence>
<dbReference type="Proteomes" id="UP000192731">
    <property type="component" value="Unassembled WGS sequence"/>
</dbReference>
<dbReference type="Gene3D" id="3.55.30.10">
    <property type="entry name" value="Hsp33 domain"/>
    <property type="match status" value="1"/>
</dbReference>
<dbReference type="RefSeq" id="WP_084053831.1">
    <property type="nucleotide sequence ID" value="NZ_FWWT01000022.1"/>
</dbReference>
<feature type="disulfide bond" description="Redox-active" evidence="6">
    <location>
        <begin position="269"/>
        <end position="272"/>
    </location>
</feature>
<keyword evidence="8" id="KW-1185">Reference proteome</keyword>
<proteinExistence type="inferred from homology"/>
<keyword evidence="4 6" id="KW-0143">Chaperone</keyword>
<dbReference type="PANTHER" id="PTHR30111:SF1">
    <property type="entry name" value="33 KDA CHAPERONIN"/>
    <property type="match status" value="1"/>
</dbReference>
<gene>
    <name evidence="6" type="primary">hslO</name>
    <name evidence="7" type="ORF">SAMN00017405_0039</name>
</gene>
<feature type="disulfide bond" description="Redox-active" evidence="6">
    <location>
        <begin position="236"/>
        <end position="238"/>
    </location>
</feature>
<comment type="similarity">
    <text evidence="6">Belongs to the HSP33 family.</text>
</comment>
<keyword evidence="2 6" id="KW-0862">Zinc</keyword>
<dbReference type="Pfam" id="PF01430">
    <property type="entry name" value="HSP33"/>
    <property type="match status" value="1"/>
</dbReference>
<keyword evidence="5 6" id="KW-0676">Redox-active center</keyword>
<dbReference type="NCBIfam" id="NF001033">
    <property type="entry name" value="PRK00114.1"/>
    <property type="match status" value="1"/>
</dbReference>
<dbReference type="STRING" id="656914.SAMN00017405_0039"/>
<dbReference type="OrthoDB" id="9776534at2"/>
<dbReference type="GO" id="GO:0005737">
    <property type="term" value="C:cytoplasm"/>
    <property type="evidence" value="ECO:0007669"/>
    <property type="project" value="UniProtKB-SubCell"/>
</dbReference>